<dbReference type="EMBL" id="CAVMJV010000102">
    <property type="protein sequence ID" value="CAK5097508.1"/>
    <property type="molecule type" value="Genomic_DNA"/>
</dbReference>
<sequence length="79" mass="8706">MSSENAWGGFCAAVALFFKDLVIKLDGVEFIGINLLTHSATVGMGFFLAGMMSRFLSKSGNALAVEYAIEFVYFYNNQY</sequence>
<gene>
    <name evidence="1" type="ORF">MENTE1834_LOCUS41395</name>
</gene>
<name>A0ACB1AP25_MELEN</name>
<protein>
    <submittedName>
        <fullName evidence="1">Uncharacterized protein</fullName>
    </submittedName>
</protein>
<keyword evidence="2" id="KW-1185">Reference proteome</keyword>
<evidence type="ECO:0000313" key="1">
    <source>
        <dbReference type="EMBL" id="CAK5097508.1"/>
    </source>
</evidence>
<organism evidence="1 2">
    <name type="scientific">Meloidogyne enterolobii</name>
    <name type="common">Root-knot nematode worm</name>
    <name type="synonym">Meloidogyne mayaguensis</name>
    <dbReference type="NCBI Taxonomy" id="390850"/>
    <lineage>
        <taxon>Eukaryota</taxon>
        <taxon>Metazoa</taxon>
        <taxon>Ecdysozoa</taxon>
        <taxon>Nematoda</taxon>
        <taxon>Chromadorea</taxon>
        <taxon>Rhabditida</taxon>
        <taxon>Tylenchina</taxon>
        <taxon>Tylenchomorpha</taxon>
        <taxon>Tylenchoidea</taxon>
        <taxon>Meloidogynidae</taxon>
        <taxon>Meloidogyninae</taxon>
        <taxon>Meloidogyne</taxon>
    </lineage>
</organism>
<proteinExistence type="predicted"/>
<reference evidence="1" key="1">
    <citation type="submission" date="2023-11" db="EMBL/GenBank/DDBJ databases">
        <authorList>
            <person name="Poullet M."/>
        </authorList>
    </citation>
    <scope>NUCLEOTIDE SEQUENCE</scope>
    <source>
        <strain evidence="1">E1834</strain>
    </source>
</reference>
<accession>A0ACB1AP25</accession>
<dbReference type="Proteomes" id="UP001497535">
    <property type="component" value="Unassembled WGS sequence"/>
</dbReference>
<evidence type="ECO:0000313" key="2">
    <source>
        <dbReference type="Proteomes" id="UP001497535"/>
    </source>
</evidence>
<comment type="caution">
    <text evidence="1">The sequence shown here is derived from an EMBL/GenBank/DDBJ whole genome shotgun (WGS) entry which is preliminary data.</text>
</comment>